<dbReference type="InterPro" id="IPR008979">
    <property type="entry name" value="Galactose-bd-like_sf"/>
</dbReference>
<dbReference type="Gene3D" id="2.60.40.1080">
    <property type="match status" value="1"/>
</dbReference>
<feature type="chain" id="PRO_5043683447" evidence="4">
    <location>
        <begin position="30"/>
        <end position="919"/>
    </location>
</feature>
<dbReference type="InterPro" id="IPR008964">
    <property type="entry name" value="Invasin/intimin_cell_adhesion"/>
</dbReference>
<name>A0AAU7EGK5_9FLAO</name>
<keyword evidence="1 4" id="KW-0732">Signal</keyword>
<dbReference type="InterPro" id="IPR002022">
    <property type="entry name" value="Pec_lyase"/>
</dbReference>
<keyword evidence="3" id="KW-0624">Polysaccharide degradation</keyword>
<comment type="subcellular location">
    <subcellularLocation>
        <location evidence="3">Secreted</location>
    </subcellularLocation>
</comment>
<dbReference type="Pfam" id="PF03422">
    <property type="entry name" value="CBM_6"/>
    <property type="match status" value="1"/>
</dbReference>
<dbReference type="Pfam" id="PF00544">
    <property type="entry name" value="Pectate_lyase_4"/>
    <property type="match status" value="1"/>
</dbReference>
<dbReference type="InterPro" id="IPR031768">
    <property type="entry name" value="CBM60_xylan-bd"/>
</dbReference>
<dbReference type="Pfam" id="PF18998">
    <property type="entry name" value="Flg_new_2"/>
    <property type="match status" value="2"/>
</dbReference>
<feature type="domain" description="CBM6" evidence="5">
    <location>
        <begin position="684"/>
        <end position="811"/>
    </location>
</feature>
<dbReference type="GO" id="GO:0030246">
    <property type="term" value="F:carbohydrate binding"/>
    <property type="evidence" value="ECO:0007669"/>
    <property type="project" value="InterPro"/>
</dbReference>
<dbReference type="GO" id="GO:0000272">
    <property type="term" value="P:polysaccharide catabolic process"/>
    <property type="evidence" value="ECO:0007669"/>
    <property type="project" value="UniProtKB-KW"/>
</dbReference>
<dbReference type="SMART" id="SM00606">
    <property type="entry name" value="CBD_IV"/>
    <property type="match status" value="1"/>
</dbReference>
<dbReference type="PROSITE" id="PS51175">
    <property type="entry name" value="CBM6"/>
    <property type="match status" value="1"/>
</dbReference>
<evidence type="ECO:0000256" key="1">
    <source>
        <dbReference type="ARBA" id="ARBA00022729"/>
    </source>
</evidence>
<dbReference type="Gene3D" id="2.160.20.10">
    <property type="entry name" value="Single-stranded right-handed beta-helix, Pectin lyase-like"/>
    <property type="match status" value="1"/>
</dbReference>
<dbReference type="InterPro" id="IPR011050">
    <property type="entry name" value="Pectin_lyase_fold/virulence"/>
</dbReference>
<evidence type="ECO:0000313" key="6">
    <source>
        <dbReference type="EMBL" id="XBL14576.1"/>
    </source>
</evidence>
<keyword evidence="3" id="KW-0119">Carbohydrate metabolism</keyword>
<reference evidence="6" key="1">
    <citation type="submission" date="2024-04" db="EMBL/GenBank/DDBJ databases">
        <title>Mariniflexile litorale, isolated from the shallow sediments of the Sea of Japan.</title>
        <authorList>
            <person name="Romanenko L."/>
            <person name="Isaeva M."/>
        </authorList>
    </citation>
    <scope>NUCLEOTIDE SEQUENCE [LARGE SCALE GENOMIC DNA]</scope>
    <source>
        <strain evidence="6">KMM 9835</strain>
    </source>
</reference>
<gene>
    <name evidence="6" type="ORF">QLS71_000795</name>
</gene>
<organism evidence="6 7">
    <name type="scientific">Mariniflexile litorale</name>
    <dbReference type="NCBI Taxonomy" id="3045158"/>
    <lineage>
        <taxon>Bacteria</taxon>
        <taxon>Pseudomonadati</taxon>
        <taxon>Bacteroidota</taxon>
        <taxon>Flavobacteriia</taxon>
        <taxon>Flavobacteriales</taxon>
        <taxon>Flavobacteriaceae</taxon>
        <taxon>Mariniflexile</taxon>
    </lineage>
</organism>
<dbReference type="NCBIfam" id="TIGR04183">
    <property type="entry name" value="Por_Secre_tail"/>
    <property type="match status" value="1"/>
</dbReference>
<dbReference type="InterPro" id="IPR003343">
    <property type="entry name" value="Big_2"/>
</dbReference>
<dbReference type="RefSeq" id="WP_308992361.1">
    <property type="nucleotide sequence ID" value="NZ_CP155618.1"/>
</dbReference>
<accession>A0AAU7EGK5</accession>
<dbReference type="SUPFAM" id="SSF49373">
    <property type="entry name" value="Invasin/intimin cell-adhesion fragments"/>
    <property type="match status" value="1"/>
</dbReference>
<dbReference type="InterPro" id="IPR026444">
    <property type="entry name" value="Secre_tail"/>
</dbReference>
<evidence type="ECO:0000313" key="7">
    <source>
        <dbReference type="Proteomes" id="UP001224325"/>
    </source>
</evidence>
<dbReference type="InterPro" id="IPR045032">
    <property type="entry name" value="PEL"/>
</dbReference>
<comment type="similarity">
    <text evidence="3">Belongs to the polysaccharide lyase 1 family.</text>
</comment>
<keyword evidence="7" id="KW-1185">Reference proteome</keyword>
<dbReference type="CDD" id="cd04082">
    <property type="entry name" value="CBM35_pectate_lyase-like"/>
    <property type="match status" value="1"/>
</dbReference>
<dbReference type="Gene3D" id="2.60.120.260">
    <property type="entry name" value="Galactose-binding domain-like"/>
    <property type="match status" value="1"/>
</dbReference>
<evidence type="ECO:0000256" key="4">
    <source>
        <dbReference type="SAM" id="SignalP"/>
    </source>
</evidence>
<keyword evidence="2 3" id="KW-0456">Lyase</keyword>
<feature type="signal peptide" evidence="4">
    <location>
        <begin position="1"/>
        <end position="29"/>
    </location>
</feature>
<dbReference type="InterPro" id="IPR005084">
    <property type="entry name" value="CBM6"/>
</dbReference>
<sequence>MKTKKKYSKIIRNVLSIILLIFCSSLAMAQDVVDGFASISGKGLSTTTGGAGGSTVTVTSFSALQSNASASGARIIIVEGTISGSGNVNISSNKTIRGKDNNAKISGFTLNMNGVSNIIISDLKITGAVDGIAARDTHHLWVHHCEIWDCSDGLLDLTWATSLSTVSWCKFYYVNQTDHRLACLIGNGGGTAPGDFGNNKVTYHHNWFAEKVDQRMPRIMYGQLHAYNNYYTAAGNGYCIGVGSYGAALIQNNYFKNVNNPHQFMYDVYCHINANGNTYDNTSGSQNTGLGGSRHVGGQESFWPEDFTVAPYPVSMDNASNVPSIVMSGAGPRSGSITPIAVTGISVAPTTVSVGVGSNTSLSANVTPSNATNKMVNWTSTNPSVASINSAGVVTGVTIGSTTITATTQDGGFTATSTVTVIPVVPDNITVRAKGKSGAEQIRLDANGITIGTWTLTTSYQDYTASGSGTVRVHFLNDLGSTNDALIDYIEQDGNTYQSEDQPINTGVWTGTCGGSFSENLDCNGYIEYTVSSNPGITYALTATTNGQGSVSPSSGDFSAGSVITMTATADAGWMFSSWSGDASGSSNPLTVTMNSDKTITANFTQLPSFMLTTSVIGQGNISPSSGSYVQGSSVNLTATPASGYQFDNWSGDASGSSNPLTITMDGNKAVTANFSEVIGSIDLTIQENESGFCSVDGTVDSNNGGFTGSGFANTDNANGKGITWSVNVAAAGIYSMVWRYANGGSTNRTAQVMANGVSVVSSVSMPATGSWTTWTETSAVNVSLTAGTTLLRLQATNSSGLANIDYVNIAGANLTAAACVGARTADISIQMSELVETSDDQGIRFYPVPVEETLNIKFEEEITETTNIYLLDSTGKEILNTKANGSMHTLDLSNLRQGIYFIKVAGKDLNVVKRINKR</sequence>
<dbReference type="SMART" id="SM00656">
    <property type="entry name" value="Amb_all"/>
    <property type="match status" value="1"/>
</dbReference>
<keyword evidence="3" id="KW-0964">Secreted</keyword>
<dbReference type="SUPFAM" id="SSF49785">
    <property type="entry name" value="Galactose-binding domain-like"/>
    <property type="match status" value="1"/>
</dbReference>
<dbReference type="PANTHER" id="PTHR31683:SF18">
    <property type="entry name" value="PECTATE LYASE 21-RELATED"/>
    <property type="match status" value="1"/>
</dbReference>
<dbReference type="AlphaFoldDB" id="A0AAU7EGK5"/>
<protein>
    <submittedName>
        <fullName evidence="6">Ig-like domain-containing protein</fullName>
    </submittedName>
</protein>
<dbReference type="Proteomes" id="UP001224325">
    <property type="component" value="Chromosome"/>
</dbReference>
<dbReference type="GO" id="GO:0030570">
    <property type="term" value="F:pectate lyase activity"/>
    <property type="evidence" value="ECO:0007669"/>
    <property type="project" value="InterPro"/>
</dbReference>
<evidence type="ECO:0000259" key="5">
    <source>
        <dbReference type="PROSITE" id="PS51175"/>
    </source>
</evidence>
<dbReference type="Pfam" id="PF02368">
    <property type="entry name" value="Big_2"/>
    <property type="match status" value="1"/>
</dbReference>
<dbReference type="SUPFAM" id="SSF51126">
    <property type="entry name" value="Pectin lyase-like"/>
    <property type="match status" value="1"/>
</dbReference>
<dbReference type="PANTHER" id="PTHR31683">
    <property type="entry name" value="PECTATE LYASE 18-RELATED"/>
    <property type="match status" value="1"/>
</dbReference>
<dbReference type="InterPro" id="IPR012334">
    <property type="entry name" value="Pectin_lyas_fold"/>
</dbReference>
<evidence type="ECO:0000256" key="3">
    <source>
        <dbReference type="RuleBase" id="RU361173"/>
    </source>
</evidence>
<dbReference type="GO" id="GO:0005576">
    <property type="term" value="C:extracellular region"/>
    <property type="evidence" value="ECO:0007669"/>
    <property type="project" value="UniProtKB-SubCell"/>
</dbReference>
<dbReference type="SMART" id="SM00635">
    <property type="entry name" value="BID_2"/>
    <property type="match status" value="1"/>
</dbReference>
<dbReference type="Pfam" id="PF16841">
    <property type="entry name" value="CBM60"/>
    <property type="match status" value="1"/>
</dbReference>
<dbReference type="InterPro" id="IPR044060">
    <property type="entry name" value="Bacterial_rp_domain"/>
</dbReference>
<dbReference type="Pfam" id="PF18962">
    <property type="entry name" value="Por_Secre_tail"/>
    <property type="match status" value="1"/>
</dbReference>
<proteinExistence type="inferred from homology"/>
<dbReference type="KEGG" id="mlil:QLS71_000795"/>
<dbReference type="EMBL" id="CP155618">
    <property type="protein sequence ID" value="XBL14576.1"/>
    <property type="molecule type" value="Genomic_DNA"/>
</dbReference>
<dbReference type="InterPro" id="IPR006584">
    <property type="entry name" value="Cellulose-bd_IV"/>
</dbReference>
<dbReference type="Gene3D" id="2.60.60.40">
    <property type="match status" value="1"/>
</dbReference>
<evidence type="ECO:0000256" key="2">
    <source>
        <dbReference type="ARBA" id="ARBA00023239"/>
    </source>
</evidence>